<dbReference type="SUPFAM" id="SSF111369">
    <property type="entry name" value="HlyD-like secretion proteins"/>
    <property type="match status" value="1"/>
</dbReference>
<dbReference type="AlphaFoldDB" id="A0A809R1G2"/>
<evidence type="ECO:0000256" key="1">
    <source>
        <dbReference type="ARBA" id="ARBA00009477"/>
    </source>
</evidence>
<proteinExistence type="inferred from homology"/>
<feature type="domain" description="YknX-like barrel-sandwich hybrid" evidence="3">
    <location>
        <begin position="69"/>
        <end position="203"/>
    </location>
</feature>
<evidence type="ECO:0000259" key="2">
    <source>
        <dbReference type="Pfam" id="PF25954"/>
    </source>
</evidence>
<dbReference type="GO" id="GO:0015562">
    <property type="term" value="F:efflux transmembrane transporter activity"/>
    <property type="evidence" value="ECO:0007669"/>
    <property type="project" value="TreeGrafter"/>
</dbReference>
<dbReference type="Gene3D" id="2.40.420.20">
    <property type="match status" value="1"/>
</dbReference>
<dbReference type="InterPro" id="IPR058639">
    <property type="entry name" value="BSH_YknX-like"/>
</dbReference>
<dbReference type="KEGG" id="ddz:DSYM_12870"/>
<evidence type="ECO:0000313" key="4">
    <source>
        <dbReference type="EMBL" id="BBO20588.1"/>
    </source>
</evidence>
<feature type="domain" description="CusB-like beta-barrel" evidence="2">
    <location>
        <begin position="230"/>
        <end position="290"/>
    </location>
</feature>
<dbReference type="EMBL" id="AP021857">
    <property type="protein sequence ID" value="BBO20588.1"/>
    <property type="molecule type" value="Genomic_DNA"/>
</dbReference>
<dbReference type="PANTHER" id="PTHR30469">
    <property type="entry name" value="MULTIDRUG RESISTANCE PROTEIN MDTA"/>
    <property type="match status" value="1"/>
</dbReference>
<accession>A0A809R1G2</accession>
<reference evidence="4" key="1">
    <citation type="journal article" name="DNA Res.">
        <title>The physiological potential of anammox bacteria as revealed by their core genome structure.</title>
        <authorList>
            <person name="Okubo T."/>
            <person name="Toyoda A."/>
            <person name="Fukuhara K."/>
            <person name="Uchiyama I."/>
            <person name="Harigaya Y."/>
            <person name="Kuroiwa M."/>
            <person name="Suzuki T."/>
            <person name="Murakami Y."/>
            <person name="Suwa Y."/>
            <person name="Takami H."/>
        </authorList>
    </citation>
    <scope>NUCLEOTIDE SEQUENCE</scope>
    <source>
        <strain evidence="4">317325-3</strain>
    </source>
</reference>
<sequence>MTRPPTLLRNLLIAAVVLAVLAGLTFSLTRPKPIAVTVAAAEPGRVETTVANTRAGSVAACRRAKLAPPMGGRIDKLLVREGDRVKAGQVLVELWNDDLAARERISLEQRATAQAHVREACLVADNARRNAERTRALRAKGFVSEERVDQAESEAKARQAGCDSARAQVQEAQARIGASRADTARTVVKAPFDGIVAEVNGEVGEYLTPSPPGIPTLPAIDLIDDACLYVTAPIDEVDAAQLRVGMAGRISLDAYRGKHFTGKVRRIAPYVLALEKQARTVEVEVDFESPAEIRHLLVGYSADIEVVVDARDDVLRIPTSALMPGSRVLVLTEGGVLEERKVEAGLSNWEFTEAKGGLARGDRVVTSLERAGVKAGVRAVAEEKPAAKKP</sequence>
<name>A0A809R1G2_9PROT</name>
<organism evidence="4 5">
    <name type="scientific">Candidatus Desulfobacillus denitrificans</name>
    <dbReference type="NCBI Taxonomy" id="2608985"/>
    <lineage>
        <taxon>Bacteria</taxon>
        <taxon>Pseudomonadati</taxon>
        <taxon>Pseudomonadota</taxon>
        <taxon>Betaproteobacteria</taxon>
        <taxon>Candidatus Desulfobacillus</taxon>
    </lineage>
</organism>
<protein>
    <submittedName>
        <fullName evidence="4">Efflux RND transporter periplasmic adaptor subunit</fullName>
    </submittedName>
</protein>
<dbReference type="Proteomes" id="UP000662914">
    <property type="component" value="Chromosome"/>
</dbReference>
<dbReference type="Gene3D" id="2.40.50.100">
    <property type="match status" value="1"/>
</dbReference>
<dbReference type="Pfam" id="PF25954">
    <property type="entry name" value="Beta-barrel_RND_2"/>
    <property type="match status" value="1"/>
</dbReference>
<dbReference type="PRINTS" id="PR01490">
    <property type="entry name" value="RTXTOXIND"/>
</dbReference>
<dbReference type="NCBIfam" id="TIGR01730">
    <property type="entry name" value="RND_mfp"/>
    <property type="match status" value="1"/>
</dbReference>
<evidence type="ECO:0000259" key="3">
    <source>
        <dbReference type="Pfam" id="PF25984"/>
    </source>
</evidence>
<dbReference type="Gene3D" id="1.10.287.470">
    <property type="entry name" value="Helix hairpin bin"/>
    <property type="match status" value="1"/>
</dbReference>
<dbReference type="PANTHER" id="PTHR30469:SF15">
    <property type="entry name" value="HLYD FAMILY OF SECRETION PROTEINS"/>
    <property type="match status" value="1"/>
</dbReference>
<comment type="similarity">
    <text evidence="1">Belongs to the membrane fusion protein (MFP) (TC 8.A.1) family.</text>
</comment>
<dbReference type="GO" id="GO:1990281">
    <property type="term" value="C:efflux pump complex"/>
    <property type="evidence" value="ECO:0007669"/>
    <property type="project" value="TreeGrafter"/>
</dbReference>
<evidence type="ECO:0000313" key="5">
    <source>
        <dbReference type="Proteomes" id="UP000662914"/>
    </source>
</evidence>
<dbReference type="Pfam" id="PF25984">
    <property type="entry name" value="BSH_YknX"/>
    <property type="match status" value="1"/>
</dbReference>
<dbReference type="Gene3D" id="2.40.30.170">
    <property type="match status" value="1"/>
</dbReference>
<dbReference type="InterPro" id="IPR006143">
    <property type="entry name" value="RND_pump_MFP"/>
</dbReference>
<gene>
    <name evidence="4" type="ORF">DSYM_12870</name>
</gene>
<dbReference type="InterPro" id="IPR058792">
    <property type="entry name" value="Beta-barrel_RND_2"/>
</dbReference>